<accession>A0ABW0KC81</accession>
<keyword evidence="3" id="KW-1185">Reference proteome</keyword>
<dbReference type="Proteomes" id="UP001596044">
    <property type="component" value="Unassembled WGS sequence"/>
</dbReference>
<comment type="caution">
    <text evidence="2">The sequence shown here is derived from an EMBL/GenBank/DDBJ whole genome shotgun (WGS) entry which is preliminary data.</text>
</comment>
<name>A0ABW0KC81_9BACL</name>
<evidence type="ECO:0000313" key="2">
    <source>
        <dbReference type="EMBL" id="MFC5451035.1"/>
    </source>
</evidence>
<protein>
    <submittedName>
        <fullName evidence="2">Glycosyltransferase</fullName>
    </submittedName>
</protein>
<proteinExistence type="predicted"/>
<dbReference type="EMBL" id="JBHSMJ010000031">
    <property type="protein sequence ID" value="MFC5451035.1"/>
    <property type="molecule type" value="Genomic_DNA"/>
</dbReference>
<dbReference type="RefSeq" id="WP_270884374.1">
    <property type="nucleotide sequence ID" value="NZ_JAQFVF010000069.1"/>
</dbReference>
<feature type="domain" description="Spore protein YkvP/CgeB glycosyl transferase-like" evidence="1">
    <location>
        <begin position="168"/>
        <end position="303"/>
    </location>
</feature>
<gene>
    <name evidence="2" type="ORF">ACFPOG_22620</name>
</gene>
<evidence type="ECO:0000313" key="3">
    <source>
        <dbReference type="Proteomes" id="UP001596044"/>
    </source>
</evidence>
<reference evidence="3" key="1">
    <citation type="journal article" date="2019" name="Int. J. Syst. Evol. Microbiol.">
        <title>The Global Catalogue of Microorganisms (GCM) 10K type strain sequencing project: providing services to taxonomists for standard genome sequencing and annotation.</title>
        <authorList>
            <consortium name="The Broad Institute Genomics Platform"/>
            <consortium name="The Broad Institute Genome Sequencing Center for Infectious Disease"/>
            <person name="Wu L."/>
            <person name="Ma J."/>
        </authorList>
    </citation>
    <scope>NUCLEOTIDE SEQUENCE [LARGE SCALE GENOMIC DNA]</scope>
    <source>
        <strain evidence="3">KACC 11904</strain>
    </source>
</reference>
<dbReference type="Pfam" id="PF13524">
    <property type="entry name" value="Glyco_trans_1_2"/>
    <property type="match status" value="1"/>
</dbReference>
<organism evidence="2 3">
    <name type="scientific">Paenibacillus aestuarii</name>
    <dbReference type="NCBI Taxonomy" id="516965"/>
    <lineage>
        <taxon>Bacteria</taxon>
        <taxon>Bacillati</taxon>
        <taxon>Bacillota</taxon>
        <taxon>Bacilli</taxon>
        <taxon>Bacillales</taxon>
        <taxon>Paenibacillaceae</taxon>
        <taxon>Paenibacillus</taxon>
    </lineage>
</organism>
<dbReference type="InterPro" id="IPR055259">
    <property type="entry name" value="YkvP/CgeB_Glyco_trans-like"/>
</dbReference>
<evidence type="ECO:0000259" key="1">
    <source>
        <dbReference type="Pfam" id="PF13524"/>
    </source>
</evidence>
<sequence>MKKLKILFFTTDTSNFVDKTDDYFKKELVKLSDVEIYFQYKGGNISDILKELNDKPDFIYFDDFERINRVYGLPTDLDKVNIPKGILFHDLYRDNDIFVEYVEKSKIDLLYAHYRDGFLSLYPQYKDRFIWLPLHVYRPIFCKRSIKKDIRFLMMGSLGKKKYPLRNKMFQRMKNVEGFVTHKHPGYDYSLKENGNIFVGEKYAKEVARAKIFLTCGSIYNYPLGKYFEVPACNTLLLASGFPELLDLGFIDKKTFVEINEENFEEKAKYYNKYKEERKIITRAGHKMVLARHTTDIRVRQFVDGLWKFLSKNG</sequence>